<name>G1D1P9_9CAUD</name>
<sequence length="249" mass="26427">MFHPVLWSDISAMSLSVATRIILSLALNNRTWTTAQKEVATGFGQELSTTTTSTANTLCPNKKGSNLSYEDPFATAPATADVPQQDEAQQQTVPTQAPAQAPAAVSAARESVSVQHSTDGVSATFKFGGQYSDPWVVVKGADAAEVHEKLYDPKFKELMDRVQFIASQYGSASPTASKPANGGGGGGGGQQSRAPQGAQQAPNGETRYCEHGEMVYKSGISKAGNPYKLFSCTAPRDKQCKAQYLNDKK</sequence>
<feature type="compositionally biased region" description="Low complexity" evidence="1">
    <location>
        <begin position="191"/>
        <end position="202"/>
    </location>
</feature>
<keyword evidence="3" id="KW-1185">Reference proteome</keyword>
<evidence type="ECO:0000313" key="2">
    <source>
        <dbReference type="EMBL" id="AEK08698.1"/>
    </source>
</evidence>
<feature type="region of interest" description="Disordered" evidence="1">
    <location>
        <begin position="170"/>
        <end position="204"/>
    </location>
</feature>
<feature type="compositionally biased region" description="Gly residues" evidence="1">
    <location>
        <begin position="181"/>
        <end position="190"/>
    </location>
</feature>
<dbReference type="Proteomes" id="UP000008412">
    <property type="component" value="Segment"/>
</dbReference>
<protein>
    <submittedName>
        <fullName evidence="2">Uncharacterized protein</fullName>
    </submittedName>
</protein>
<dbReference type="GeneID" id="40233311"/>
<evidence type="ECO:0000313" key="3">
    <source>
        <dbReference type="Proteomes" id="UP000008412"/>
    </source>
</evidence>
<proteinExistence type="predicted"/>
<dbReference type="InterPro" id="IPR057999">
    <property type="entry name" value="Gp49"/>
</dbReference>
<reference evidence="2 3" key="1">
    <citation type="journal article" date="2012" name="J. Virol.">
        <title>Complete Genome Sequences of 138 Mycobacteriophages.</title>
        <authorList>
            <consortium name="the Science Education Alliance Phage Hunters Advancing Genomics and Evolutionary Science Program"/>
            <consortium name="the KwaZulu-Natal Research Institute for Tuberculosis and HIV Mycobacterial Genetics Course Students"/>
            <consortium name="the Phage Hunters Integrating Research and Education Program"/>
            <person name="Hatfull G.F."/>
        </authorList>
    </citation>
    <scope>NUCLEOTIDE SEQUENCE [LARGE SCALE GENOMIC DNA]</scope>
    <source>
        <strain evidence="2 3">Hammer</strain>
    </source>
</reference>
<organism evidence="2 3">
    <name type="scientific">Mycobacterium phage Hammer</name>
    <dbReference type="NCBI Taxonomy" id="2922204"/>
    <lineage>
        <taxon>Viruses</taxon>
        <taxon>Duplodnaviria</taxon>
        <taxon>Heunggongvirae</taxon>
        <taxon>Uroviricota</taxon>
        <taxon>Caudoviricetes</taxon>
        <taxon>Gladiatorvirus</taxon>
        <taxon>Gladiatorvirus hammer</taxon>
    </lineage>
</organism>
<evidence type="ECO:0000256" key="1">
    <source>
        <dbReference type="SAM" id="MobiDB-lite"/>
    </source>
</evidence>
<gene>
    <name evidence="2" type="primary">53</name>
    <name evidence="2" type="ORF">HAMMER_53</name>
</gene>
<dbReference type="RefSeq" id="YP_009636568.1">
    <property type="nucleotide sequence ID" value="NC_042318.1"/>
</dbReference>
<dbReference type="EMBL" id="JF937094">
    <property type="protein sequence ID" value="AEK08698.1"/>
    <property type="molecule type" value="Genomic_DNA"/>
</dbReference>
<accession>G1D1P9</accession>
<dbReference type="Pfam" id="PF25690">
    <property type="entry name" value="Phage_gp49"/>
    <property type="match status" value="1"/>
</dbReference>